<dbReference type="Pfam" id="PF13439">
    <property type="entry name" value="Glyco_transf_4"/>
    <property type="match status" value="1"/>
</dbReference>
<proteinExistence type="predicted"/>
<keyword evidence="4" id="KW-1185">Reference proteome</keyword>
<dbReference type="Proteomes" id="UP000263486">
    <property type="component" value="Unassembled WGS sequence"/>
</dbReference>
<accession>A0ABX9KLL5</accession>
<dbReference type="SUPFAM" id="SSF53756">
    <property type="entry name" value="UDP-Glycosyltransferase/glycogen phosphorylase"/>
    <property type="match status" value="2"/>
</dbReference>
<dbReference type="PANTHER" id="PTHR45947">
    <property type="entry name" value="SULFOQUINOVOSYL TRANSFERASE SQD2"/>
    <property type="match status" value="1"/>
</dbReference>
<dbReference type="Pfam" id="PF00534">
    <property type="entry name" value="Glycos_transf_1"/>
    <property type="match status" value="1"/>
</dbReference>
<feature type="domain" description="Glycosyl transferase family 1" evidence="1">
    <location>
        <begin position="395"/>
        <end position="467"/>
    </location>
</feature>
<dbReference type="InterPro" id="IPR001296">
    <property type="entry name" value="Glyco_trans_1"/>
</dbReference>
<gene>
    <name evidence="3" type="ORF">DYH56_01155</name>
</gene>
<dbReference type="Gene3D" id="3.40.50.2000">
    <property type="entry name" value="Glycogen Phosphorylase B"/>
    <property type="match status" value="2"/>
</dbReference>
<dbReference type="InterPro" id="IPR028098">
    <property type="entry name" value="Glyco_trans_4-like_N"/>
</dbReference>
<evidence type="ECO:0000259" key="2">
    <source>
        <dbReference type="Pfam" id="PF13439"/>
    </source>
</evidence>
<organism evidence="3 4">
    <name type="scientific">Psychrilyobacter piezotolerans</name>
    <dbReference type="NCBI Taxonomy" id="2293438"/>
    <lineage>
        <taxon>Bacteria</taxon>
        <taxon>Fusobacteriati</taxon>
        <taxon>Fusobacteriota</taxon>
        <taxon>Fusobacteriia</taxon>
        <taxon>Fusobacteriales</taxon>
        <taxon>Fusobacteriaceae</taxon>
        <taxon>Psychrilyobacter</taxon>
    </lineage>
</organism>
<evidence type="ECO:0000259" key="1">
    <source>
        <dbReference type="Pfam" id="PF00534"/>
    </source>
</evidence>
<reference evidence="3 4" key="1">
    <citation type="submission" date="2018-08" db="EMBL/GenBank/DDBJ databases">
        <title>Draft genome sequence of Psychrilyobacter sp. strain SD5 isolated from Black Sea water.</title>
        <authorList>
            <person name="Yadav S."/>
            <person name="Villanueva L."/>
            <person name="Damste J.S.S."/>
        </authorList>
    </citation>
    <scope>NUCLEOTIDE SEQUENCE [LARGE SCALE GENOMIC DNA]</scope>
    <source>
        <strain evidence="3 4">SD5</strain>
    </source>
</reference>
<dbReference type="PANTHER" id="PTHR45947:SF3">
    <property type="entry name" value="SULFOQUINOVOSYL TRANSFERASE SQD2"/>
    <property type="match status" value="1"/>
</dbReference>
<protein>
    <submittedName>
        <fullName evidence="3">Glycosyltransferase</fullName>
    </submittedName>
</protein>
<comment type="caution">
    <text evidence="3">The sequence shown here is derived from an EMBL/GenBank/DDBJ whole genome shotgun (WGS) entry which is preliminary data.</text>
</comment>
<dbReference type="InterPro" id="IPR050194">
    <property type="entry name" value="Glycosyltransferase_grp1"/>
</dbReference>
<evidence type="ECO:0000313" key="3">
    <source>
        <dbReference type="EMBL" id="REI43292.1"/>
    </source>
</evidence>
<evidence type="ECO:0000313" key="4">
    <source>
        <dbReference type="Proteomes" id="UP000263486"/>
    </source>
</evidence>
<dbReference type="EMBL" id="QUAJ01000001">
    <property type="protein sequence ID" value="REI43292.1"/>
    <property type="molecule type" value="Genomic_DNA"/>
</dbReference>
<feature type="domain" description="Glycosyltransferase subfamily 4-like N-terminal" evidence="2">
    <location>
        <begin position="112"/>
        <end position="223"/>
    </location>
</feature>
<name>A0ABX9KLL5_9FUSO</name>
<sequence>MSLEILFWHGYLLRGSGSNVFTLNIVEEFLKENNVYLFSQERNWGGVEDIGSHWVMDADQNLSLETNFKDDGFIGVTPYIGDLLPVFVYDEYDGFKVKTFDNLTDEELERYIDLNVKAMISFLKKNKIDIIYCNHFAIAPYIMKKVQEKTGVPYIVIGHGSSLNYIISRDKRYMNLSYEGFLDSKNVVVQSEYIRDRSCEIYERTEFFRDTRFKIIPSGVNFEQFNRLLKDKEVKNIIEEKVSYSNGPIKKIYDENYEKVKKLKDIEEIKKLLDEGENVIEYRDIDRDLISKLSENLRGEEKILYIGKLIISKGVHILLMSLPYIFQNNPTTNITIVGYGKFRPALEILLRGLIDGNKELLEIIIEKGNYLEEKKHGKLKYLSKFWNSLKECDKLDKYLELAKKIDLDRVVFLGKLDHDTLPHVIKKHSVIVVPSIFPESFGMVSIEGMSQGLVPVVFNHSGLKEVIPFKDSLVNLDGEVVNNLEKVVNLNLEKLGKVPNLNKKFIAESKKYSFESVAKRLLDLR</sequence>